<dbReference type="PROSITE" id="PS50082">
    <property type="entry name" value="WD_REPEATS_2"/>
    <property type="match status" value="1"/>
</dbReference>
<dbReference type="InterPro" id="IPR001680">
    <property type="entry name" value="WD40_rpt"/>
</dbReference>
<feature type="repeat" description="WD" evidence="3">
    <location>
        <begin position="146"/>
        <end position="187"/>
    </location>
</feature>
<dbReference type="Pfam" id="PF00400">
    <property type="entry name" value="WD40"/>
    <property type="match status" value="2"/>
</dbReference>
<organism evidence="5 6">
    <name type="scientific">Hibiscus syriacus</name>
    <name type="common">Rose of Sharon</name>
    <dbReference type="NCBI Taxonomy" id="106335"/>
    <lineage>
        <taxon>Eukaryota</taxon>
        <taxon>Viridiplantae</taxon>
        <taxon>Streptophyta</taxon>
        <taxon>Embryophyta</taxon>
        <taxon>Tracheophyta</taxon>
        <taxon>Spermatophyta</taxon>
        <taxon>Magnoliopsida</taxon>
        <taxon>eudicotyledons</taxon>
        <taxon>Gunneridae</taxon>
        <taxon>Pentapetalae</taxon>
        <taxon>rosids</taxon>
        <taxon>malvids</taxon>
        <taxon>Malvales</taxon>
        <taxon>Malvaceae</taxon>
        <taxon>Malvoideae</taxon>
        <taxon>Hibiscus</taxon>
    </lineage>
</organism>
<dbReference type="Proteomes" id="UP000436088">
    <property type="component" value="Unassembled WGS sequence"/>
</dbReference>
<keyword evidence="4" id="KW-1133">Transmembrane helix</keyword>
<comment type="caution">
    <text evidence="5">The sequence shown here is derived from an EMBL/GenBank/DDBJ whole genome shotgun (WGS) entry which is preliminary data.</text>
</comment>
<dbReference type="InterPro" id="IPR019775">
    <property type="entry name" value="WD40_repeat_CS"/>
</dbReference>
<dbReference type="SUPFAM" id="SSF50978">
    <property type="entry name" value="WD40 repeat-like"/>
    <property type="match status" value="1"/>
</dbReference>
<dbReference type="SMART" id="SM00320">
    <property type="entry name" value="WD40"/>
    <property type="match status" value="2"/>
</dbReference>
<dbReference type="GO" id="GO:0000785">
    <property type="term" value="C:chromatin"/>
    <property type="evidence" value="ECO:0007669"/>
    <property type="project" value="TreeGrafter"/>
</dbReference>
<accession>A0A6A2YPV2</accession>
<dbReference type="PROSITE" id="PS50294">
    <property type="entry name" value="WD_REPEATS_REGION"/>
    <property type="match status" value="1"/>
</dbReference>
<dbReference type="InterPro" id="IPR031120">
    <property type="entry name" value="HIR1-like"/>
</dbReference>
<dbReference type="GO" id="GO:0006351">
    <property type="term" value="P:DNA-templated transcription"/>
    <property type="evidence" value="ECO:0007669"/>
    <property type="project" value="InterPro"/>
</dbReference>
<name>A0A6A2YPV2_HIBSY</name>
<sequence length="322" mass="35826">MIAEKPSWVRDEGMHVFSIDVQPAGLRYATSGGDHKCYREIAAAIAVELRFLNPWVKRPFLALTYLVVFGFLLLEVIIVAELAFISYNDMSGGYLSLLTNRIFHSDLENDESTQRLLATLRDHFGSANCVSGEPPDIENWKVSMTLRGHTADVVDLNWSSDDSILASGSLDNTVHIWNMSNGICTALLRGHSSLVKGVAWDPIGSFIATGINVFQAAWMITLWPFHNYHPCDLRIVQASLEDEETSNDESSGAGSFEISITVEKAVQIEVENGGRCKTRGRITLKELYELPYGNHVKVSRNDVGQPIGPEVAYQKKCEEFQN</sequence>
<dbReference type="Gene3D" id="2.130.10.10">
    <property type="entry name" value="YVTN repeat-like/Quinoprotein amine dehydrogenase"/>
    <property type="match status" value="1"/>
</dbReference>
<evidence type="ECO:0000256" key="3">
    <source>
        <dbReference type="PROSITE-ProRule" id="PRU00221"/>
    </source>
</evidence>
<evidence type="ECO:0000256" key="1">
    <source>
        <dbReference type="ARBA" id="ARBA00022574"/>
    </source>
</evidence>
<dbReference type="PROSITE" id="PS00678">
    <property type="entry name" value="WD_REPEATS_1"/>
    <property type="match status" value="1"/>
</dbReference>
<reference evidence="5" key="1">
    <citation type="submission" date="2019-09" db="EMBL/GenBank/DDBJ databases">
        <title>Draft genome information of white flower Hibiscus syriacus.</title>
        <authorList>
            <person name="Kim Y.-M."/>
        </authorList>
    </citation>
    <scope>NUCLEOTIDE SEQUENCE [LARGE SCALE GENOMIC DNA]</scope>
    <source>
        <strain evidence="5">YM2019G1</strain>
    </source>
</reference>
<dbReference type="InterPro" id="IPR036322">
    <property type="entry name" value="WD40_repeat_dom_sf"/>
</dbReference>
<keyword evidence="6" id="KW-1185">Reference proteome</keyword>
<dbReference type="InterPro" id="IPR015943">
    <property type="entry name" value="WD40/YVTN_repeat-like_dom_sf"/>
</dbReference>
<dbReference type="GO" id="GO:0005634">
    <property type="term" value="C:nucleus"/>
    <property type="evidence" value="ECO:0007669"/>
    <property type="project" value="InterPro"/>
</dbReference>
<dbReference type="PANTHER" id="PTHR13831:SF0">
    <property type="entry name" value="PROTEIN HIRA"/>
    <property type="match status" value="1"/>
</dbReference>
<evidence type="ECO:0000256" key="2">
    <source>
        <dbReference type="ARBA" id="ARBA00022737"/>
    </source>
</evidence>
<protein>
    <submittedName>
        <fullName evidence="5">Uncharacterized protein</fullName>
    </submittedName>
</protein>
<dbReference type="GO" id="GO:0000417">
    <property type="term" value="C:HIR complex"/>
    <property type="evidence" value="ECO:0007669"/>
    <property type="project" value="TreeGrafter"/>
</dbReference>
<keyword evidence="1 3" id="KW-0853">WD repeat</keyword>
<dbReference type="PANTHER" id="PTHR13831">
    <property type="entry name" value="MEMBER OF THE HIR1 FAMILY OF WD-REPEAT PROTEINS"/>
    <property type="match status" value="1"/>
</dbReference>
<keyword evidence="2" id="KW-0677">Repeat</keyword>
<feature type="transmembrane region" description="Helical" evidence="4">
    <location>
        <begin position="60"/>
        <end position="87"/>
    </location>
</feature>
<keyword evidence="4" id="KW-0812">Transmembrane</keyword>
<keyword evidence="4" id="KW-0472">Membrane</keyword>
<dbReference type="GO" id="GO:0031491">
    <property type="term" value="F:nucleosome binding"/>
    <property type="evidence" value="ECO:0007669"/>
    <property type="project" value="TreeGrafter"/>
</dbReference>
<evidence type="ECO:0000313" key="5">
    <source>
        <dbReference type="EMBL" id="KAE8681353.1"/>
    </source>
</evidence>
<gene>
    <name evidence="5" type="ORF">F3Y22_tig00111330pilonHSYRG00281</name>
</gene>
<proteinExistence type="predicted"/>
<evidence type="ECO:0000256" key="4">
    <source>
        <dbReference type="SAM" id="Phobius"/>
    </source>
</evidence>
<evidence type="ECO:0000313" key="6">
    <source>
        <dbReference type="Proteomes" id="UP000436088"/>
    </source>
</evidence>
<dbReference type="EMBL" id="VEPZ02001308">
    <property type="protein sequence ID" value="KAE8681353.1"/>
    <property type="molecule type" value="Genomic_DNA"/>
</dbReference>
<dbReference type="GO" id="GO:0006338">
    <property type="term" value="P:chromatin remodeling"/>
    <property type="evidence" value="ECO:0007669"/>
    <property type="project" value="TreeGrafter"/>
</dbReference>
<dbReference type="AlphaFoldDB" id="A0A6A2YPV2"/>